<accession>A0A839AJ56</accession>
<dbReference type="Proteomes" id="UP000563906">
    <property type="component" value="Unassembled WGS sequence"/>
</dbReference>
<dbReference type="AlphaFoldDB" id="A0A839AJ56"/>
<name>A0A839AJ56_9FLAO</name>
<keyword evidence="2" id="KW-1185">Reference proteome</keyword>
<dbReference type="RefSeq" id="WP_182123609.1">
    <property type="nucleotide sequence ID" value="NZ_JACGLS010000001.1"/>
</dbReference>
<protein>
    <submittedName>
        <fullName evidence="1">Uncharacterized protein</fullName>
    </submittedName>
</protein>
<sequence>MKKSVLFLFTFILVNVYSQQNVKSFNFKKGEVLDIILLTGSPEFKEGFEKYKKTILPVGFEYGYQPQPGFKASKLILGNYLPKSFLIGKWGNKEKRENFLENIVNRVPDFHKQRRSTFAYFGLSYYTLSKDLKFTVNLNTYNVVTSFWKKNNTDFYTFTKQWEKDVFATGGKFILKLPKGISPVGYNYNPDLFTIIEWKNKSDYEKFVEKHPLGFYSKLKNVHQFIID</sequence>
<proteinExistence type="predicted"/>
<reference evidence="1 2" key="1">
    <citation type="submission" date="2020-07" db="EMBL/GenBank/DDBJ databases">
        <title>Bacterium isolated from marine sediment.</title>
        <authorList>
            <person name="Shang D."/>
            <person name="Du Z.-J."/>
        </authorList>
    </citation>
    <scope>NUCLEOTIDE SEQUENCE [LARGE SCALE GENOMIC DNA]</scope>
    <source>
        <strain evidence="1 2">S7007</strain>
    </source>
</reference>
<dbReference type="EMBL" id="JACGLS010000001">
    <property type="protein sequence ID" value="MBA6155095.1"/>
    <property type="molecule type" value="Genomic_DNA"/>
</dbReference>
<gene>
    <name evidence="1" type="ORF">H3Z83_00955</name>
</gene>
<evidence type="ECO:0000313" key="1">
    <source>
        <dbReference type="EMBL" id="MBA6155095.1"/>
    </source>
</evidence>
<organism evidence="1 2">
    <name type="scientific">Tenacibaculum pelagium</name>
    <dbReference type="NCBI Taxonomy" id="2759527"/>
    <lineage>
        <taxon>Bacteria</taxon>
        <taxon>Pseudomonadati</taxon>
        <taxon>Bacteroidota</taxon>
        <taxon>Flavobacteriia</taxon>
        <taxon>Flavobacteriales</taxon>
        <taxon>Flavobacteriaceae</taxon>
        <taxon>Tenacibaculum</taxon>
    </lineage>
</organism>
<comment type="caution">
    <text evidence="1">The sequence shown here is derived from an EMBL/GenBank/DDBJ whole genome shotgun (WGS) entry which is preliminary data.</text>
</comment>
<evidence type="ECO:0000313" key="2">
    <source>
        <dbReference type="Proteomes" id="UP000563906"/>
    </source>
</evidence>